<dbReference type="InterPro" id="IPR035906">
    <property type="entry name" value="MetI-like_sf"/>
</dbReference>
<protein>
    <submittedName>
        <fullName evidence="9">Binding-protein-dependent transport systems inner membrane component</fullName>
    </submittedName>
</protein>
<name>F2L3S9_THEU7</name>
<dbReference type="Pfam" id="PF00528">
    <property type="entry name" value="BPD_transp_1"/>
    <property type="match status" value="1"/>
</dbReference>
<evidence type="ECO:0000313" key="10">
    <source>
        <dbReference type="Proteomes" id="UP000008138"/>
    </source>
</evidence>
<dbReference type="SUPFAM" id="SSF161098">
    <property type="entry name" value="MetI-like"/>
    <property type="match status" value="1"/>
</dbReference>
<dbReference type="KEGG" id="tuz:TUZN_0569"/>
<gene>
    <name evidence="9" type="ordered locus">TUZN_0569</name>
</gene>
<dbReference type="eggNOG" id="arCOG00164">
    <property type="taxonomic scope" value="Archaea"/>
</dbReference>
<comment type="subcellular location">
    <subcellularLocation>
        <location evidence="7">Cell membrane</location>
        <topology evidence="7">Multi-pass membrane protein</topology>
    </subcellularLocation>
    <subcellularLocation>
        <location evidence="1">Membrane</location>
        <topology evidence="1">Multi-pass membrane protein</topology>
    </subcellularLocation>
</comment>
<keyword evidence="4 7" id="KW-1133">Transmembrane helix</keyword>
<reference key="2">
    <citation type="submission" date="2011-03" db="EMBL/GenBank/DDBJ databases">
        <title>Complete genome sequence of the thermoacidophilic crenarchaeon Thermoproteus uzoniensis 768-20.</title>
        <authorList>
            <person name="Mardanov A.V."/>
            <person name="Gumerov V.M."/>
            <person name="Beletsky A.V."/>
            <person name="Prokofeva M.I."/>
            <person name="Bonch-Osmolovskaya E.A."/>
            <person name="Ravin N.V."/>
            <person name="Skryabin K.G."/>
        </authorList>
    </citation>
    <scope>NUCLEOTIDE SEQUENCE</scope>
    <source>
        <strain>768-20</strain>
    </source>
</reference>
<evidence type="ECO:0000256" key="4">
    <source>
        <dbReference type="ARBA" id="ARBA00022989"/>
    </source>
</evidence>
<keyword evidence="2 7" id="KW-0813">Transport</keyword>
<dbReference type="STRING" id="999630.TUZN_0569"/>
<dbReference type="HOGENOM" id="CLU_016047_14_1_2"/>
<dbReference type="RefSeq" id="WP_013679399.1">
    <property type="nucleotide sequence ID" value="NC_015315.1"/>
</dbReference>
<comment type="similarity">
    <text evidence="7">Belongs to the binding-protein-dependent transport system permease family.</text>
</comment>
<organism evidence="9 10">
    <name type="scientific">Thermoproteus uzoniensis (strain 768-20)</name>
    <dbReference type="NCBI Taxonomy" id="999630"/>
    <lineage>
        <taxon>Archaea</taxon>
        <taxon>Thermoproteota</taxon>
        <taxon>Thermoprotei</taxon>
        <taxon>Thermoproteales</taxon>
        <taxon>Thermoproteaceae</taxon>
        <taxon>Thermoproteus</taxon>
    </lineage>
</organism>
<keyword evidence="3 7" id="KW-0812">Transmembrane</keyword>
<dbReference type="PROSITE" id="PS50928">
    <property type="entry name" value="ABC_TM1"/>
    <property type="match status" value="1"/>
</dbReference>
<dbReference type="GO" id="GO:0005886">
    <property type="term" value="C:plasma membrane"/>
    <property type="evidence" value="ECO:0007669"/>
    <property type="project" value="UniProtKB-SubCell"/>
</dbReference>
<feature type="transmembrane region" description="Helical" evidence="7">
    <location>
        <begin position="85"/>
        <end position="110"/>
    </location>
</feature>
<keyword evidence="10" id="KW-1185">Reference proteome</keyword>
<dbReference type="EMBL" id="CP002590">
    <property type="protein sequence ID" value="AEA12063.1"/>
    <property type="molecule type" value="Genomic_DNA"/>
</dbReference>
<dbReference type="CDD" id="cd06261">
    <property type="entry name" value="TM_PBP2"/>
    <property type="match status" value="1"/>
</dbReference>
<evidence type="ECO:0000313" key="9">
    <source>
        <dbReference type="EMBL" id="AEA12063.1"/>
    </source>
</evidence>
<dbReference type="Proteomes" id="UP000008138">
    <property type="component" value="Chromosome"/>
</dbReference>
<dbReference type="GeneID" id="10360112"/>
<evidence type="ECO:0000256" key="7">
    <source>
        <dbReference type="RuleBase" id="RU363032"/>
    </source>
</evidence>
<proteinExistence type="inferred from homology"/>
<dbReference type="PANTHER" id="PTHR30406">
    <property type="entry name" value="SULFATE TRANSPORT SYSTEM PERMEASE PROTEIN"/>
    <property type="match status" value="1"/>
</dbReference>
<evidence type="ECO:0000256" key="5">
    <source>
        <dbReference type="ARBA" id="ARBA00023032"/>
    </source>
</evidence>
<dbReference type="PANTHER" id="PTHR30406:SF8">
    <property type="entry name" value="SULFATE TRANSPORT SYSTEM PERMEASE PROTEIN CYST"/>
    <property type="match status" value="1"/>
</dbReference>
<feature type="transmembrane region" description="Helical" evidence="7">
    <location>
        <begin position="51"/>
        <end position="73"/>
    </location>
</feature>
<feature type="transmembrane region" description="Helical" evidence="7">
    <location>
        <begin position="7"/>
        <end position="31"/>
    </location>
</feature>
<evidence type="ECO:0000256" key="1">
    <source>
        <dbReference type="ARBA" id="ARBA00004141"/>
    </source>
</evidence>
<feature type="transmembrane region" description="Helical" evidence="7">
    <location>
        <begin position="200"/>
        <end position="223"/>
    </location>
</feature>
<sequence>MDLFKASVFSLFGVLLLFFLYPLLLLIYLGWGSLAAALSTGSFLQSLGLTVLISTAASLAAVALGIPTAYVLARHEFRLKELVDVVIDIPIVMPHTVVGLMVVLAFVAYGLGPSLNALGIKIIDALPGAVIAVSYLSATYAVRTIESAIRLLDPELENAARTLGAGPFRAFLSVVLPNIKGAIINGALLSWARSVSEAGALLVVAYYVIVGNASIYPASIYIYQAYIGLGLNEAVKFSAALVTFVLAVFFAYRLAVRYVGAKRS</sequence>
<dbReference type="InterPro" id="IPR005667">
    <property type="entry name" value="Sulph_transpt2"/>
</dbReference>
<feature type="transmembrane region" description="Helical" evidence="7">
    <location>
        <begin position="122"/>
        <end position="142"/>
    </location>
</feature>
<evidence type="ECO:0000256" key="3">
    <source>
        <dbReference type="ARBA" id="ARBA00022692"/>
    </source>
</evidence>
<keyword evidence="6 7" id="KW-0472">Membrane</keyword>
<dbReference type="OrthoDB" id="11163at2157"/>
<evidence type="ECO:0000256" key="6">
    <source>
        <dbReference type="ARBA" id="ARBA00023136"/>
    </source>
</evidence>
<accession>F2L3S9</accession>
<feature type="transmembrane region" description="Helical" evidence="7">
    <location>
        <begin position="235"/>
        <end position="255"/>
    </location>
</feature>
<evidence type="ECO:0000259" key="8">
    <source>
        <dbReference type="PROSITE" id="PS50928"/>
    </source>
</evidence>
<dbReference type="Gene3D" id="1.10.3720.10">
    <property type="entry name" value="MetI-like"/>
    <property type="match status" value="1"/>
</dbReference>
<evidence type="ECO:0000256" key="2">
    <source>
        <dbReference type="ARBA" id="ARBA00022448"/>
    </source>
</evidence>
<feature type="domain" description="ABC transmembrane type-1" evidence="8">
    <location>
        <begin position="47"/>
        <end position="254"/>
    </location>
</feature>
<dbReference type="AlphaFoldDB" id="F2L3S9"/>
<keyword evidence="5" id="KW-0764">Sulfate transport</keyword>
<reference evidence="9 10" key="1">
    <citation type="journal article" date="2011" name="J. Bacteriol.">
        <title>Complete genome sequence of the thermoacidophilic crenarchaeon Thermoproteus uzoniensis 768-20.</title>
        <authorList>
            <person name="Mardanov A.V."/>
            <person name="Gumerov V.M."/>
            <person name="Beletsky A.V."/>
            <person name="Prokofeva M.I."/>
            <person name="Bonch-Osmolovskaya E.A."/>
            <person name="Ravin N.V."/>
            <person name="Skryabin K.G."/>
        </authorList>
    </citation>
    <scope>NUCLEOTIDE SEQUENCE [LARGE SCALE GENOMIC DNA]</scope>
    <source>
        <strain evidence="9 10">768-20</strain>
    </source>
</reference>
<dbReference type="GO" id="GO:0015419">
    <property type="term" value="F:ABC-type sulfate transporter activity"/>
    <property type="evidence" value="ECO:0007669"/>
    <property type="project" value="InterPro"/>
</dbReference>
<dbReference type="InterPro" id="IPR000515">
    <property type="entry name" value="MetI-like"/>
</dbReference>